<accession>A0ABP9XWA7</accession>
<organism evidence="2 3">
    <name type="scientific">Helicostylum pulchrum</name>
    <dbReference type="NCBI Taxonomy" id="562976"/>
    <lineage>
        <taxon>Eukaryota</taxon>
        <taxon>Fungi</taxon>
        <taxon>Fungi incertae sedis</taxon>
        <taxon>Mucoromycota</taxon>
        <taxon>Mucoromycotina</taxon>
        <taxon>Mucoromycetes</taxon>
        <taxon>Mucorales</taxon>
        <taxon>Mucorineae</taxon>
        <taxon>Mucoraceae</taxon>
        <taxon>Helicostylum</taxon>
    </lineage>
</organism>
<keyword evidence="3" id="KW-1185">Reference proteome</keyword>
<name>A0ABP9XWA7_9FUNG</name>
<gene>
    <name evidence="2" type="ORF">HPULCUR_004474</name>
</gene>
<evidence type="ECO:0000313" key="3">
    <source>
        <dbReference type="Proteomes" id="UP001476247"/>
    </source>
</evidence>
<evidence type="ECO:0000256" key="1">
    <source>
        <dbReference type="SAM" id="MobiDB-lite"/>
    </source>
</evidence>
<reference evidence="2 3" key="1">
    <citation type="submission" date="2024-04" db="EMBL/GenBank/DDBJ databases">
        <title>genome sequences of Mucor flavus KT1a and Helicostylum pulchrum KT1b strains isolation_sourced from the surface of a dry-aged beef.</title>
        <authorList>
            <person name="Toyotome T."/>
            <person name="Hosono M."/>
            <person name="Torimaru M."/>
            <person name="Fukuda K."/>
            <person name="Mikami N."/>
        </authorList>
    </citation>
    <scope>NUCLEOTIDE SEQUENCE [LARGE SCALE GENOMIC DNA]</scope>
    <source>
        <strain evidence="2 3">KT1b</strain>
    </source>
</reference>
<sequence>MNYCFGMLATAYRNIQNSLTWVKQYLDYTTGAIERLNTALESTKLALEKERCRIIEAVLAGYVDSSSSSAGLPTFTTTDHDANELPPPVYEAPPTSLDSNTLHQNNMPNIPTNITPTSSLSNFPLNDHSPVIPDALPSPVDSSAPPHPITPVFGDTHINNTPNNQPYVSSNSNNPFK</sequence>
<feature type="region of interest" description="Disordered" evidence="1">
    <location>
        <begin position="140"/>
        <end position="177"/>
    </location>
</feature>
<feature type="compositionally biased region" description="Polar residues" evidence="1">
    <location>
        <begin position="157"/>
        <end position="177"/>
    </location>
</feature>
<dbReference type="EMBL" id="BAABUJ010000011">
    <property type="protein sequence ID" value="GAA5799065.1"/>
    <property type="molecule type" value="Genomic_DNA"/>
</dbReference>
<dbReference type="Proteomes" id="UP001476247">
    <property type="component" value="Unassembled WGS sequence"/>
</dbReference>
<comment type="caution">
    <text evidence="2">The sequence shown here is derived from an EMBL/GenBank/DDBJ whole genome shotgun (WGS) entry which is preliminary data.</text>
</comment>
<protein>
    <submittedName>
        <fullName evidence="2">Uncharacterized protein</fullName>
    </submittedName>
</protein>
<evidence type="ECO:0000313" key="2">
    <source>
        <dbReference type="EMBL" id="GAA5799065.1"/>
    </source>
</evidence>
<proteinExistence type="predicted"/>